<evidence type="ECO:0000313" key="2">
    <source>
        <dbReference type="Proteomes" id="UP001320706"/>
    </source>
</evidence>
<dbReference type="EMBL" id="JAMKPW020000003">
    <property type="protein sequence ID" value="KAK8219864.1"/>
    <property type="molecule type" value="Genomic_DNA"/>
</dbReference>
<organism evidence="1 2">
    <name type="scientific">Zalaria obscura</name>
    <dbReference type="NCBI Taxonomy" id="2024903"/>
    <lineage>
        <taxon>Eukaryota</taxon>
        <taxon>Fungi</taxon>
        <taxon>Dikarya</taxon>
        <taxon>Ascomycota</taxon>
        <taxon>Pezizomycotina</taxon>
        <taxon>Dothideomycetes</taxon>
        <taxon>Dothideomycetidae</taxon>
        <taxon>Dothideales</taxon>
        <taxon>Zalariaceae</taxon>
        <taxon>Zalaria</taxon>
    </lineage>
</organism>
<evidence type="ECO:0000313" key="1">
    <source>
        <dbReference type="EMBL" id="KAK8219864.1"/>
    </source>
</evidence>
<name>A0ACC3SMG4_9PEZI</name>
<comment type="caution">
    <text evidence="1">The sequence shown here is derived from an EMBL/GenBank/DDBJ whole genome shotgun (WGS) entry which is preliminary data.</text>
</comment>
<sequence>MPQLNGTIESNDPLDAVDYNPLDHLNALFSHPSTLSSVPAVSTALRKYQHELDTTITTLVTQQTQSDAASVARIQNAKAELAALFAKIEGVRERALQTERAITEMTADIKRLDNTKRNLTLSMTALKRLQMLTTAYEQLRALSKSRQYRECAQLLQAVIQLMAHFKSYRSIDQIAALSKEVADLQRELLEQVCEDFEIAFAKGEVQEKKGMLAEACHVMDALGEHARTRLVNWYCNTQLREYRQVFRGNDEAGSLDNIGRRYSWFNRMLKTYDSEHAALFPPHWRVNEMLANSFCEGTREDYRTILQKSMRRTDGQPPDVNLLLSCLQETLDFENSLERRFASSERTSIDTMSSLRDDRGHGFSQAISEAFEPYLSIWVESQDKQLASLIPKYRQQPVRQPDEEFHSQMVIASSTELFHSYRITLAQCAKLSTGSRLLELTKTFSKYLDIYAQQVLHYHLTERAGPSGPSTEDTIVILNTADYCYSTTTQLEERIKSRIDPEYKDQIDLQSQADAFIGICSASLRTLVRSVESSAEPAWRSMRSEPWSRMDSVGDQSAYVSTLLQIVRDRSAAILRLLHKPQYSRGFCDHLVDSLTSTYLSVLVACRPVTEQAAEQMLLDAYVLKAGLASLPVLTSEPATAPPAPFVKRLSTTFGRLDPLLKTLQVRAHPAEGLVQAYLIHLRDKSEPNFRKVLELKGVRNRVDATHLVELFNAHKASSANDSLPLSNPLLANLQLSAGAGPGVGSAGTALSGRLPDAGANSPVLGIAGGGRFDALGSALMNAAKEGVDRFGSPALGGGGFQSGSHGGSGAGASRAVSPPGGGGGGAAVGMEGQNQGQGALEGNLRNIGRFFRRRGEEGRQSLDRR</sequence>
<dbReference type="Proteomes" id="UP001320706">
    <property type="component" value="Unassembled WGS sequence"/>
</dbReference>
<reference evidence="1" key="1">
    <citation type="submission" date="2024-02" db="EMBL/GenBank/DDBJ databases">
        <title>Metagenome Assembled Genome of Zalaria obscura JY119.</title>
        <authorList>
            <person name="Vighnesh L."/>
            <person name="Jagadeeshwari U."/>
            <person name="Venkata Ramana C."/>
            <person name="Sasikala C."/>
        </authorList>
    </citation>
    <scope>NUCLEOTIDE SEQUENCE</scope>
    <source>
        <strain evidence="1">JY119</strain>
    </source>
</reference>
<keyword evidence="2" id="KW-1185">Reference proteome</keyword>
<proteinExistence type="predicted"/>
<accession>A0ACC3SMG4</accession>
<gene>
    <name evidence="1" type="primary">VPS53</name>
    <name evidence="1" type="ORF">M8818_000838</name>
</gene>
<protein>
    <submittedName>
        <fullName evidence="1">Vacuolar protein sorting-associated protein 53</fullName>
    </submittedName>
</protein>